<evidence type="ECO:0000313" key="7">
    <source>
        <dbReference type="EMBL" id="OAX82914.1"/>
    </source>
</evidence>
<accession>A0A1B7P1M6</accession>
<dbReference type="AlphaFoldDB" id="A0A1B7P1M6"/>
<dbReference type="PANTHER" id="PTHR45991:SF1">
    <property type="entry name" value="PACHYTENE CHECKPOINT PROTEIN 2 HOMOLOG"/>
    <property type="match status" value="1"/>
</dbReference>
<dbReference type="FunFam" id="3.40.50.300:FF:001494">
    <property type="entry name" value="Pachytene checkpoint component Pch2"/>
    <property type="match status" value="1"/>
</dbReference>
<dbReference type="Proteomes" id="UP000091918">
    <property type="component" value="Unassembled WGS sequence"/>
</dbReference>
<dbReference type="InterPro" id="IPR003959">
    <property type="entry name" value="ATPase_AAA_core"/>
</dbReference>
<evidence type="ECO:0000259" key="6">
    <source>
        <dbReference type="SMART" id="SM00382"/>
    </source>
</evidence>
<protein>
    <recommendedName>
        <fullName evidence="6">AAA+ ATPase domain-containing protein</fullName>
    </recommendedName>
</protein>
<dbReference type="OrthoDB" id="5925at2759"/>
<keyword evidence="8" id="KW-1185">Reference proteome</keyword>
<keyword evidence="4" id="KW-0469">Meiosis</keyword>
<dbReference type="GO" id="GO:0016887">
    <property type="term" value="F:ATP hydrolysis activity"/>
    <property type="evidence" value="ECO:0007669"/>
    <property type="project" value="InterPro"/>
</dbReference>
<dbReference type="InterPro" id="IPR027417">
    <property type="entry name" value="P-loop_NTPase"/>
</dbReference>
<dbReference type="EMBL" id="LGUA01000239">
    <property type="protein sequence ID" value="OAX82914.1"/>
    <property type="molecule type" value="Genomic_DNA"/>
</dbReference>
<dbReference type="SMART" id="SM00382">
    <property type="entry name" value="AAA"/>
    <property type="match status" value="1"/>
</dbReference>
<evidence type="ECO:0000256" key="4">
    <source>
        <dbReference type="ARBA" id="ARBA00023254"/>
    </source>
</evidence>
<dbReference type="InterPro" id="IPR044539">
    <property type="entry name" value="Pch2-like"/>
</dbReference>
<evidence type="ECO:0000256" key="1">
    <source>
        <dbReference type="ARBA" id="ARBA00007271"/>
    </source>
</evidence>
<keyword evidence="2 5" id="KW-0547">Nucleotide-binding</keyword>
<dbReference type="GO" id="GO:0005694">
    <property type="term" value="C:chromosome"/>
    <property type="evidence" value="ECO:0007669"/>
    <property type="project" value="TreeGrafter"/>
</dbReference>
<dbReference type="InterPro" id="IPR003960">
    <property type="entry name" value="ATPase_AAA_CS"/>
</dbReference>
<proteinExistence type="inferred from homology"/>
<dbReference type="InterPro" id="IPR003593">
    <property type="entry name" value="AAA+_ATPase"/>
</dbReference>
<feature type="domain" description="AAA+ ATPase" evidence="6">
    <location>
        <begin position="180"/>
        <end position="333"/>
    </location>
</feature>
<dbReference type="GO" id="GO:0005524">
    <property type="term" value="F:ATP binding"/>
    <property type="evidence" value="ECO:0007669"/>
    <property type="project" value="UniProtKB-KW"/>
</dbReference>
<dbReference type="Pfam" id="PF23242">
    <property type="entry name" value="AAA_lid_TRIP13_C"/>
    <property type="match status" value="1"/>
</dbReference>
<sequence>MGFPAASGTETVTKPTLHVEARVRNEGNIIVRTDIVRDEVTKWLLETFAVLSLGQEITSFSDLRDTHCQYLDMVKVMECAGPQQESRAYRLEEVELDVQAYQLHGSENMDDSSQQAYAVSNEKTDEEGPQARVISLPSKELDGVWESLLFDELISSTLLRAVSRMLLFSSKKLNTWTINWNRLILLYGPPGTGKTSLCRGLAQKLSIRLGKQFPQSKMVEINAHSLGSKFFSESGKLVGRMFDNIENMLEEEPDTFVCVLIDEVETLTARREQSLHGNEPFDAMRAVNALLTALDRLRHRPNVVVFCTSNLISALDSAFLDRVDIKRFMPNPSSRIIYEIYKDCLENLSNCGLIQGSTFDVIRVEPDNPDTALKYVSYPAETLVLPSHTEMVLWYQLFPESIPKRLADLAEASVGLSGRSLRRLPALSLVLHMESAKCSIEQAVEALARGVGEEMRAGVEAAAAAGARAS</sequence>
<gene>
    <name evidence="7" type="ORF">ACJ72_02739</name>
</gene>
<dbReference type="PROSITE" id="PS00674">
    <property type="entry name" value="AAA"/>
    <property type="match status" value="1"/>
</dbReference>
<keyword evidence="3 5" id="KW-0067">ATP-binding</keyword>
<dbReference type="PANTHER" id="PTHR45991">
    <property type="entry name" value="PACHYTENE CHECKPOINT PROTEIN 2"/>
    <property type="match status" value="1"/>
</dbReference>
<evidence type="ECO:0000256" key="3">
    <source>
        <dbReference type="ARBA" id="ARBA00022840"/>
    </source>
</evidence>
<dbReference type="SUPFAM" id="SSF52540">
    <property type="entry name" value="P-loop containing nucleoside triphosphate hydrolases"/>
    <property type="match status" value="1"/>
</dbReference>
<dbReference type="GO" id="GO:0051598">
    <property type="term" value="P:meiotic recombination checkpoint signaling"/>
    <property type="evidence" value="ECO:0007669"/>
    <property type="project" value="TreeGrafter"/>
</dbReference>
<name>A0A1B7P1M6_9EURO</name>
<reference evidence="7 8" key="1">
    <citation type="submission" date="2015-07" db="EMBL/GenBank/DDBJ databases">
        <title>Emmonsia species relationships and genome sequence.</title>
        <authorList>
            <person name="Cuomo C.A."/>
            <person name="Schwartz I.S."/>
            <person name="Kenyon C."/>
            <person name="de Hoog G.S."/>
            <person name="Govender N.P."/>
            <person name="Botha A."/>
            <person name="Moreno L."/>
            <person name="de Vries M."/>
            <person name="Munoz J.F."/>
            <person name="Stielow J.B."/>
        </authorList>
    </citation>
    <scope>NUCLEOTIDE SEQUENCE [LARGE SCALE GENOMIC DNA]</scope>
    <source>
        <strain evidence="7 8">CBS 136260</strain>
    </source>
</reference>
<evidence type="ECO:0000256" key="2">
    <source>
        <dbReference type="ARBA" id="ARBA00022741"/>
    </source>
</evidence>
<evidence type="ECO:0000256" key="5">
    <source>
        <dbReference type="RuleBase" id="RU003651"/>
    </source>
</evidence>
<comment type="caution">
    <text evidence="7">The sequence shown here is derived from an EMBL/GenBank/DDBJ whole genome shotgun (WGS) entry which is preliminary data.</text>
</comment>
<dbReference type="InterPro" id="IPR058249">
    <property type="entry name" value="Pch2_C"/>
</dbReference>
<dbReference type="GO" id="GO:0007131">
    <property type="term" value="P:reciprocal meiotic recombination"/>
    <property type="evidence" value="ECO:0007669"/>
    <property type="project" value="TreeGrafter"/>
</dbReference>
<organism evidence="7 8">
    <name type="scientific">Emergomyces africanus</name>
    <dbReference type="NCBI Taxonomy" id="1955775"/>
    <lineage>
        <taxon>Eukaryota</taxon>
        <taxon>Fungi</taxon>
        <taxon>Dikarya</taxon>
        <taxon>Ascomycota</taxon>
        <taxon>Pezizomycotina</taxon>
        <taxon>Eurotiomycetes</taxon>
        <taxon>Eurotiomycetidae</taxon>
        <taxon>Onygenales</taxon>
        <taxon>Ajellomycetaceae</taxon>
        <taxon>Emergomyces</taxon>
    </lineage>
</organism>
<comment type="similarity">
    <text evidence="1">Belongs to the AAA ATPase family. PCH2 subfamily.</text>
</comment>
<dbReference type="Pfam" id="PF00004">
    <property type="entry name" value="AAA"/>
    <property type="match status" value="1"/>
</dbReference>
<dbReference type="STRING" id="1658172.A0A1B7P1M6"/>
<dbReference type="Gene3D" id="3.40.50.300">
    <property type="entry name" value="P-loop containing nucleotide triphosphate hydrolases"/>
    <property type="match status" value="1"/>
</dbReference>
<dbReference type="GO" id="GO:0005634">
    <property type="term" value="C:nucleus"/>
    <property type="evidence" value="ECO:0007669"/>
    <property type="project" value="TreeGrafter"/>
</dbReference>
<evidence type="ECO:0000313" key="8">
    <source>
        <dbReference type="Proteomes" id="UP000091918"/>
    </source>
</evidence>
<dbReference type="Pfam" id="PF23563">
    <property type="entry name" value="TRIP13_N"/>
    <property type="match status" value="1"/>
</dbReference>